<dbReference type="InterPro" id="IPR003594">
    <property type="entry name" value="HATPase_dom"/>
</dbReference>
<dbReference type="InterPro" id="IPR011006">
    <property type="entry name" value="CheY-like_superfamily"/>
</dbReference>
<dbReference type="PANTHER" id="PTHR43547">
    <property type="entry name" value="TWO-COMPONENT HISTIDINE KINASE"/>
    <property type="match status" value="1"/>
</dbReference>
<evidence type="ECO:0000256" key="6">
    <source>
        <dbReference type="ARBA" id="ARBA00023163"/>
    </source>
</evidence>
<feature type="compositionally biased region" description="Basic and acidic residues" evidence="8">
    <location>
        <begin position="1049"/>
        <end position="1067"/>
    </location>
</feature>
<dbReference type="PANTHER" id="PTHR43547:SF2">
    <property type="entry name" value="HYBRID SIGNAL TRANSDUCTION HISTIDINE KINASE C"/>
    <property type="match status" value="1"/>
</dbReference>
<dbReference type="SUPFAM" id="SSF55874">
    <property type="entry name" value="ATPase domain of HSP90 chaperone/DNA topoisomerase II/histidine kinase"/>
    <property type="match status" value="1"/>
</dbReference>
<protein>
    <recommendedName>
        <fullName evidence="2">histidine kinase</fullName>
        <ecNumber evidence="2">2.7.13.3</ecNumber>
    </recommendedName>
</protein>
<dbReference type="InterPro" id="IPR003661">
    <property type="entry name" value="HisK_dim/P_dom"/>
</dbReference>
<comment type="catalytic activity">
    <reaction evidence="1">
        <text>ATP + protein L-histidine = ADP + protein N-phospho-L-histidine.</text>
        <dbReference type="EC" id="2.7.13.3"/>
    </reaction>
</comment>
<name>A0ABV4CRQ7_9BACT</name>
<feature type="domain" description="HTH araC/xylS-type" evidence="10">
    <location>
        <begin position="1235"/>
        <end position="1334"/>
    </location>
</feature>
<evidence type="ECO:0000256" key="5">
    <source>
        <dbReference type="ARBA" id="ARBA00023125"/>
    </source>
</evidence>
<keyword evidence="9" id="KW-0812">Transmembrane</keyword>
<keyword evidence="3 7" id="KW-0597">Phosphoprotein</keyword>
<sequence length="1340" mass="151785">MHRSLYLILAIITGVLCGKAQSYKLFSSDHYLSSSLIKHMFQDSDGMLWISTEDGLNRYDGVKFTIYKNIPGDSTSIASNFVNTVFEDSYGRRFVGTNSGVQLYYPASNSFGPLLQSADGSPYNGAVSGFVQRRNGDIWCLGNDIMLLRNNNNTLTLEPVTVTGSAPLRLISDGIEDFEGNMWITRGKYGVTRIDRDYNAIDYIDNDRPHITNAMIDNDGHIFFAGQNAGLYTYDRASDRIRSIVTTPPLNHLTVVGMTRDDNGDILLATDGAGLKRLDPHTYRLTDIPFGSDKFDYRTQKVHCVLYDSTGNMWLALFQKGVMLIPPVTNNFHYIGNRSLLYNNIGSKCVLSMLMDSNGSFWIGTDGDGIYNLDKDNNLIRHYGSQVPPVAMTLFEDSAGNMWIGSYGHGTGIFDRKTGTFRKVTLTEKNESRFEAKHIYSFVEDMRHNIWIGTMGSGLFRYDQDERKAVHCSEWSDTLCQWITSLYYSPATDVLYMGTYDGLNAIHSPGRGNKIEIPFQNEIINCITGTKEGILWIGTSNGLIRYNPADGSRRNYSIQDGLPNGTVYAIEKHGHYLWISTNMGLSRYDMNEDSFCNYYVDDGLQGNEFYKGSSLKDNNGNLYFGGINGITYFNPEEITVPGRKWNVRMIDIYLHGRPVTSKTMSGRRKVIDGPAYNSKRINLSHYDNSFSIELSTHELNRTGSMQFVYSLDDSKWELLPHNTNIINFSELNPGEHLLRVKATDNGIESDETTIIIDVAHPWWTAWWMKLIYIIVLAGIALVAWRMARRRIKEKHEKMEQKHAEEIYEAKLRFFTNISHEIRTPMSLVISPLKKLMETDDDMTRQKEYRLIQRNANRILRLINELMDIRKIDKNQMKLRFTEIEIVPFINDLCETFYPATRSKNITLNFHTNRHEGLKVWVDKANFDKIIMNLLSNAVKYTPDGGSIDISVDTSGDTDSDMPGNLIITVADTGIGISEQERRQIFERFYQAGGTNTGGTGVGLHLTNSLVKLHHGTITVDDNTAAGRGSIFTVTVPLGNRHLKEEDLVTDHNEVPAETEKPADHKTVADLSDSYTPEERKRQKGQKVLVVEDDEEIREYIIAELSKYYSVTGCNNGREALETIFKNKPDLVVSDVMMPETDGLTLTRKIKQNINLNDIPVILLTAKTTEQDNIEGLENGADAYITKPFNIRILQTTVENLLRSHSRLRNVFSGKQSHEDKLDGIEISSDDERLMERVMKVMNANIGDPNLTVEMLASNVGLSRVHLHRKLKELTNQSPRDFIRNTRLQMAARLLAEKRLCISEISYTTGFKNPNNFSTAFKELYGVSPTEYAANSVKPKE</sequence>
<dbReference type="Pfam" id="PF00512">
    <property type="entry name" value="HisKA"/>
    <property type="match status" value="1"/>
</dbReference>
<dbReference type="SMART" id="SM00448">
    <property type="entry name" value="REC"/>
    <property type="match status" value="1"/>
</dbReference>
<organism evidence="13 14">
    <name type="scientific">Heminiphilus faecis</name>
    <dbReference type="NCBI Taxonomy" id="2601703"/>
    <lineage>
        <taxon>Bacteria</taxon>
        <taxon>Pseudomonadati</taxon>
        <taxon>Bacteroidota</taxon>
        <taxon>Bacteroidia</taxon>
        <taxon>Bacteroidales</taxon>
        <taxon>Muribaculaceae</taxon>
        <taxon>Heminiphilus</taxon>
    </lineage>
</organism>
<evidence type="ECO:0000256" key="1">
    <source>
        <dbReference type="ARBA" id="ARBA00000085"/>
    </source>
</evidence>
<dbReference type="Gene3D" id="1.10.10.60">
    <property type="entry name" value="Homeodomain-like"/>
    <property type="match status" value="1"/>
</dbReference>
<feature type="modified residue" description="4-aspartylphosphate" evidence="7">
    <location>
        <position position="1134"/>
    </location>
</feature>
<evidence type="ECO:0000256" key="4">
    <source>
        <dbReference type="ARBA" id="ARBA00023015"/>
    </source>
</evidence>
<dbReference type="InterPro" id="IPR009057">
    <property type="entry name" value="Homeodomain-like_sf"/>
</dbReference>
<gene>
    <name evidence="13" type="ORF">AAK873_00360</name>
</gene>
<feature type="domain" description="Response regulatory" evidence="12">
    <location>
        <begin position="1086"/>
        <end position="1201"/>
    </location>
</feature>
<dbReference type="InterPro" id="IPR036097">
    <property type="entry name" value="HisK_dim/P_sf"/>
</dbReference>
<dbReference type="InterPro" id="IPR005467">
    <property type="entry name" value="His_kinase_dom"/>
</dbReference>
<accession>A0ABV4CRQ7</accession>
<dbReference type="InterPro" id="IPR011110">
    <property type="entry name" value="Reg_prop"/>
</dbReference>
<dbReference type="InterPro" id="IPR001789">
    <property type="entry name" value="Sig_transdc_resp-reg_receiver"/>
</dbReference>
<dbReference type="SUPFAM" id="SSF47384">
    <property type="entry name" value="Homodimeric domain of signal transducing histidine kinase"/>
    <property type="match status" value="1"/>
</dbReference>
<dbReference type="CDD" id="cd00082">
    <property type="entry name" value="HisKA"/>
    <property type="match status" value="1"/>
</dbReference>
<dbReference type="Pfam" id="PF02518">
    <property type="entry name" value="HATPase_c"/>
    <property type="match status" value="1"/>
</dbReference>
<dbReference type="Gene3D" id="2.60.40.10">
    <property type="entry name" value="Immunoglobulins"/>
    <property type="match status" value="1"/>
</dbReference>
<evidence type="ECO:0000313" key="13">
    <source>
        <dbReference type="EMBL" id="MEY8244065.1"/>
    </source>
</evidence>
<dbReference type="InterPro" id="IPR036890">
    <property type="entry name" value="HATPase_C_sf"/>
</dbReference>
<dbReference type="Proteomes" id="UP001565200">
    <property type="component" value="Unassembled WGS sequence"/>
</dbReference>
<dbReference type="CDD" id="cd17574">
    <property type="entry name" value="REC_OmpR"/>
    <property type="match status" value="1"/>
</dbReference>
<dbReference type="InterPro" id="IPR018060">
    <property type="entry name" value="HTH_AraC"/>
</dbReference>
<dbReference type="PROSITE" id="PS01124">
    <property type="entry name" value="HTH_ARAC_FAMILY_2"/>
    <property type="match status" value="1"/>
</dbReference>
<dbReference type="InterPro" id="IPR013783">
    <property type="entry name" value="Ig-like_fold"/>
</dbReference>
<dbReference type="PRINTS" id="PR00344">
    <property type="entry name" value="BCTRLSENSOR"/>
</dbReference>
<proteinExistence type="predicted"/>
<dbReference type="Gene3D" id="3.30.565.10">
    <property type="entry name" value="Histidine kinase-like ATPase, C-terminal domain"/>
    <property type="match status" value="1"/>
</dbReference>
<dbReference type="SUPFAM" id="SSF46689">
    <property type="entry name" value="Homeodomain-like"/>
    <property type="match status" value="1"/>
</dbReference>
<dbReference type="SMART" id="SM00342">
    <property type="entry name" value="HTH_ARAC"/>
    <property type="match status" value="1"/>
</dbReference>
<keyword evidence="5" id="KW-0238">DNA-binding</keyword>
<comment type="caution">
    <text evidence="13">The sequence shown here is derived from an EMBL/GenBank/DDBJ whole genome shotgun (WGS) entry which is preliminary data.</text>
</comment>
<evidence type="ECO:0000256" key="3">
    <source>
        <dbReference type="ARBA" id="ARBA00022553"/>
    </source>
</evidence>
<dbReference type="Pfam" id="PF00072">
    <property type="entry name" value="Response_reg"/>
    <property type="match status" value="1"/>
</dbReference>
<keyword evidence="6" id="KW-0804">Transcription</keyword>
<dbReference type="Gene3D" id="1.10.287.130">
    <property type="match status" value="1"/>
</dbReference>
<dbReference type="InterPro" id="IPR018062">
    <property type="entry name" value="HTH_AraC-typ_CS"/>
</dbReference>
<evidence type="ECO:0000259" key="10">
    <source>
        <dbReference type="PROSITE" id="PS01124"/>
    </source>
</evidence>
<dbReference type="SUPFAM" id="SSF63829">
    <property type="entry name" value="Calcium-dependent phosphotriesterase"/>
    <property type="match status" value="3"/>
</dbReference>
<evidence type="ECO:0000259" key="11">
    <source>
        <dbReference type="PROSITE" id="PS50109"/>
    </source>
</evidence>
<feature type="region of interest" description="Disordered" evidence="8">
    <location>
        <begin position="1049"/>
        <end position="1084"/>
    </location>
</feature>
<dbReference type="EMBL" id="JBCLPP010000001">
    <property type="protein sequence ID" value="MEY8244065.1"/>
    <property type="molecule type" value="Genomic_DNA"/>
</dbReference>
<keyword evidence="9" id="KW-1133">Transmembrane helix</keyword>
<dbReference type="EC" id="2.7.13.3" evidence="2"/>
<evidence type="ECO:0000256" key="9">
    <source>
        <dbReference type="SAM" id="Phobius"/>
    </source>
</evidence>
<evidence type="ECO:0000256" key="7">
    <source>
        <dbReference type="PROSITE-ProRule" id="PRU00169"/>
    </source>
</evidence>
<dbReference type="InterPro" id="IPR015943">
    <property type="entry name" value="WD40/YVTN_repeat-like_dom_sf"/>
</dbReference>
<feature type="transmembrane region" description="Helical" evidence="9">
    <location>
        <begin position="766"/>
        <end position="787"/>
    </location>
</feature>
<dbReference type="Gene3D" id="2.130.10.10">
    <property type="entry name" value="YVTN repeat-like/Quinoprotein amine dehydrogenase"/>
    <property type="match status" value="2"/>
</dbReference>
<dbReference type="PROSITE" id="PS50110">
    <property type="entry name" value="RESPONSE_REGULATORY"/>
    <property type="match status" value="1"/>
</dbReference>
<keyword evidence="4" id="KW-0805">Transcription regulation</keyword>
<evidence type="ECO:0000256" key="8">
    <source>
        <dbReference type="SAM" id="MobiDB-lite"/>
    </source>
</evidence>
<dbReference type="RefSeq" id="WP_369863017.1">
    <property type="nucleotide sequence ID" value="NZ_JBCLPP010000001.1"/>
</dbReference>
<dbReference type="Gene3D" id="3.40.50.2300">
    <property type="match status" value="1"/>
</dbReference>
<keyword evidence="9" id="KW-0472">Membrane</keyword>
<reference evidence="13 14" key="1">
    <citation type="submission" date="2024-03" db="EMBL/GenBank/DDBJ databases">
        <title>Mouse gut bacterial collection (mGBC) of GemPharmatech.</title>
        <authorList>
            <person name="He Y."/>
            <person name="Dong L."/>
            <person name="Wu D."/>
            <person name="Gao X."/>
            <person name="Lin Z."/>
        </authorList>
    </citation>
    <scope>NUCLEOTIDE SEQUENCE [LARGE SCALE GENOMIC DNA]</scope>
    <source>
        <strain evidence="13 14">54-13</strain>
    </source>
</reference>
<dbReference type="SUPFAM" id="SSF52172">
    <property type="entry name" value="CheY-like"/>
    <property type="match status" value="1"/>
</dbReference>
<dbReference type="SMART" id="SM00388">
    <property type="entry name" value="HisKA"/>
    <property type="match status" value="1"/>
</dbReference>
<evidence type="ECO:0000259" key="12">
    <source>
        <dbReference type="PROSITE" id="PS50110"/>
    </source>
</evidence>
<evidence type="ECO:0000313" key="14">
    <source>
        <dbReference type="Proteomes" id="UP001565200"/>
    </source>
</evidence>
<dbReference type="Pfam" id="PF07494">
    <property type="entry name" value="Reg_prop"/>
    <property type="match status" value="2"/>
</dbReference>
<dbReference type="InterPro" id="IPR004358">
    <property type="entry name" value="Sig_transdc_His_kin-like_C"/>
</dbReference>
<keyword evidence="14" id="KW-1185">Reference proteome</keyword>
<dbReference type="PROSITE" id="PS50109">
    <property type="entry name" value="HIS_KIN"/>
    <property type="match status" value="1"/>
</dbReference>
<evidence type="ECO:0000256" key="2">
    <source>
        <dbReference type="ARBA" id="ARBA00012438"/>
    </source>
</evidence>
<dbReference type="PROSITE" id="PS00041">
    <property type="entry name" value="HTH_ARAC_FAMILY_1"/>
    <property type="match status" value="1"/>
</dbReference>
<dbReference type="SMART" id="SM00387">
    <property type="entry name" value="HATPase_c"/>
    <property type="match status" value="1"/>
</dbReference>
<dbReference type="Pfam" id="PF12833">
    <property type="entry name" value="HTH_18"/>
    <property type="match status" value="1"/>
</dbReference>
<feature type="domain" description="Histidine kinase" evidence="11">
    <location>
        <begin position="816"/>
        <end position="1039"/>
    </location>
</feature>